<protein>
    <recommendedName>
        <fullName evidence="3">Anti-sigma factor NepR domain-containing protein</fullName>
    </recommendedName>
</protein>
<dbReference type="EMBL" id="JBFNQD010000011">
    <property type="protein sequence ID" value="MEW9309006.1"/>
    <property type="molecule type" value="Genomic_DNA"/>
</dbReference>
<name>A0ABV3PU67_9HYPH</name>
<evidence type="ECO:0000313" key="1">
    <source>
        <dbReference type="EMBL" id="MEW9309006.1"/>
    </source>
</evidence>
<reference evidence="1 2" key="1">
    <citation type="submission" date="2024-07" db="EMBL/GenBank/DDBJ databases">
        <title>Description of Labrys sedimenti sp. nov., isolated from a diclofenac-degrading enrichment culture.</title>
        <authorList>
            <person name="Tancsics A."/>
            <person name="Csepanyi A."/>
        </authorList>
    </citation>
    <scope>NUCLEOTIDE SEQUENCE [LARGE SCALE GENOMIC DNA]</scope>
    <source>
        <strain evidence="1 2">LMG 23578</strain>
    </source>
</reference>
<sequence>MDNDQKSDKARSADKEVARILARVEREPIPQRLLELAFKLQKALRDAKKAD</sequence>
<keyword evidence="2" id="KW-1185">Reference proteome</keyword>
<dbReference type="Proteomes" id="UP001555786">
    <property type="component" value="Unassembled WGS sequence"/>
</dbReference>
<organism evidence="1 2">
    <name type="scientific">Labrys neptuniae</name>
    <dbReference type="NCBI Taxonomy" id="376174"/>
    <lineage>
        <taxon>Bacteria</taxon>
        <taxon>Pseudomonadati</taxon>
        <taxon>Pseudomonadota</taxon>
        <taxon>Alphaproteobacteria</taxon>
        <taxon>Hyphomicrobiales</taxon>
        <taxon>Xanthobacteraceae</taxon>
        <taxon>Labrys</taxon>
    </lineage>
</organism>
<proteinExistence type="predicted"/>
<evidence type="ECO:0000313" key="2">
    <source>
        <dbReference type="Proteomes" id="UP001555786"/>
    </source>
</evidence>
<accession>A0ABV3PU67</accession>
<evidence type="ECO:0008006" key="3">
    <source>
        <dbReference type="Google" id="ProtNLM"/>
    </source>
</evidence>
<dbReference type="RefSeq" id="WP_367625843.1">
    <property type="nucleotide sequence ID" value="NZ_JBFNQD010000011.1"/>
</dbReference>
<gene>
    <name evidence="1" type="ORF">ABXS05_25885</name>
</gene>
<comment type="caution">
    <text evidence="1">The sequence shown here is derived from an EMBL/GenBank/DDBJ whole genome shotgun (WGS) entry which is preliminary data.</text>
</comment>